<dbReference type="EMBL" id="JAFBER010000013">
    <property type="protein sequence ID" value="MBM7645912.1"/>
    <property type="molecule type" value="Genomic_DNA"/>
</dbReference>
<evidence type="ECO:0000256" key="6">
    <source>
        <dbReference type="SAM" id="Phobius"/>
    </source>
</evidence>
<feature type="transmembrane region" description="Helical" evidence="6">
    <location>
        <begin position="413"/>
        <end position="431"/>
    </location>
</feature>
<dbReference type="PANTHER" id="PTHR42718:SF9">
    <property type="entry name" value="MAJOR FACILITATOR SUPERFAMILY MULTIDRUG TRANSPORTER MFSC"/>
    <property type="match status" value="1"/>
</dbReference>
<feature type="transmembrane region" description="Helical" evidence="6">
    <location>
        <begin position="294"/>
        <end position="312"/>
    </location>
</feature>
<keyword evidence="9" id="KW-1185">Reference proteome</keyword>
<name>A0ABS2Q0U3_9BACL</name>
<dbReference type="Proteomes" id="UP000808914">
    <property type="component" value="Unassembled WGS sequence"/>
</dbReference>
<feature type="transmembrane region" description="Helical" evidence="6">
    <location>
        <begin position="348"/>
        <end position="366"/>
    </location>
</feature>
<organism evidence="8 9">
    <name type="scientific">Scopulibacillus daqui</name>
    <dbReference type="NCBI Taxonomy" id="1469162"/>
    <lineage>
        <taxon>Bacteria</taxon>
        <taxon>Bacillati</taxon>
        <taxon>Bacillota</taxon>
        <taxon>Bacilli</taxon>
        <taxon>Bacillales</taxon>
        <taxon>Sporolactobacillaceae</taxon>
        <taxon>Scopulibacillus</taxon>
    </lineage>
</organism>
<feature type="transmembrane region" description="Helical" evidence="6">
    <location>
        <begin position="45"/>
        <end position="64"/>
    </location>
</feature>
<feature type="transmembrane region" description="Helical" evidence="6">
    <location>
        <begin position="259"/>
        <end position="282"/>
    </location>
</feature>
<keyword evidence="5 6" id="KW-0472">Membrane</keyword>
<feature type="transmembrane region" description="Helical" evidence="6">
    <location>
        <begin position="76"/>
        <end position="95"/>
    </location>
</feature>
<evidence type="ECO:0000313" key="8">
    <source>
        <dbReference type="EMBL" id="MBM7645912.1"/>
    </source>
</evidence>
<comment type="caution">
    <text evidence="8">The sequence shown here is derived from an EMBL/GenBank/DDBJ whole genome shotgun (WGS) entry which is preliminary data.</text>
</comment>
<dbReference type="PROSITE" id="PS50850">
    <property type="entry name" value="MFS"/>
    <property type="match status" value="1"/>
</dbReference>
<keyword evidence="2" id="KW-0813">Transport</keyword>
<gene>
    <name evidence="8" type="ORF">JOD45_002137</name>
</gene>
<dbReference type="InterPro" id="IPR011701">
    <property type="entry name" value="MFS"/>
</dbReference>
<sequence>MKTKNNEWLLIISILMGTTLVPINSTMISVGLSSISSFFHDSISSIAWVVTIYLIVMAVTQPISGKLGDIYGYRTVYMWGLGLFFISSMACAFSFNLIWLIIFRSIQAVGGALITPNGMAIARHTVSQERLPKVLGILGMGMGLGAAVGPLLGSTLITFWGWKSIFWVNVPFLLFGFIAGLLVIPRVQGSKSSSLDILGSIYLAVSLTLLILLTKSYGLWMSIVSGILFILFSVLFILREKRTHSPLIDLSLFKNRSFTSSNVSMLASNFIMYTILLAMPLLLEADFHFATKSVGAVMSVFSLSSSIFGFFGGQLAAKYGNRKMVTWTFSIITVGTVLLLGIKPVHIVFYLVIGLIVTGIGIGLGNSPLQTAVLQSVSKELSGTASGIFSTFRYFGSIISSTLISIITGSTALFILLLIVAVLGIFLARGIDQTKNAAKSKIASNQ</sequence>
<keyword evidence="3 6" id="KW-0812">Transmembrane</keyword>
<dbReference type="SUPFAM" id="SSF103473">
    <property type="entry name" value="MFS general substrate transporter"/>
    <property type="match status" value="1"/>
</dbReference>
<protein>
    <submittedName>
        <fullName evidence="8">EmrB/QacA subfamily drug resistance transporter</fullName>
    </submittedName>
</protein>
<dbReference type="PRINTS" id="PR01036">
    <property type="entry name" value="TCRTETB"/>
</dbReference>
<feature type="transmembrane region" description="Helical" evidence="6">
    <location>
        <begin position="134"/>
        <end position="159"/>
    </location>
</feature>
<dbReference type="PANTHER" id="PTHR42718">
    <property type="entry name" value="MAJOR FACILITATOR SUPERFAMILY MULTIDRUG TRANSPORTER MFSC"/>
    <property type="match status" value="1"/>
</dbReference>
<evidence type="ECO:0000256" key="1">
    <source>
        <dbReference type="ARBA" id="ARBA00004651"/>
    </source>
</evidence>
<dbReference type="Pfam" id="PF07690">
    <property type="entry name" value="MFS_1"/>
    <property type="match status" value="1"/>
</dbReference>
<feature type="transmembrane region" description="Helical" evidence="6">
    <location>
        <begin position="165"/>
        <end position="183"/>
    </location>
</feature>
<feature type="transmembrane region" description="Helical" evidence="6">
    <location>
        <begin position="219"/>
        <end position="238"/>
    </location>
</feature>
<evidence type="ECO:0000256" key="4">
    <source>
        <dbReference type="ARBA" id="ARBA00022989"/>
    </source>
</evidence>
<dbReference type="Gene3D" id="1.20.1250.20">
    <property type="entry name" value="MFS general substrate transporter like domains"/>
    <property type="match status" value="1"/>
</dbReference>
<accession>A0ABS2Q0U3</accession>
<keyword evidence="4 6" id="KW-1133">Transmembrane helix</keyword>
<proteinExistence type="predicted"/>
<comment type="subcellular location">
    <subcellularLocation>
        <location evidence="1">Cell membrane</location>
        <topology evidence="1">Multi-pass membrane protein</topology>
    </subcellularLocation>
</comment>
<reference evidence="8 9" key="1">
    <citation type="submission" date="2021-01" db="EMBL/GenBank/DDBJ databases">
        <title>Genomic Encyclopedia of Type Strains, Phase IV (KMG-IV): sequencing the most valuable type-strain genomes for metagenomic binning, comparative biology and taxonomic classification.</title>
        <authorList>
            <person name="Goeker M."/>
        </authorList>
    </citation>
    <scope>NUCLEOTIDE SEQUENCE [LARGE SCALE GENOMIC DNA]</scope>
    <source>
        <strain evidence="8 9">DSM 28236</strain>
    </source>
</reference>
<dbReference type="InterPro" id="IPR020846">
    <property type="entry name" value="MFS_dom"/>
</dbReference>
<evidence type="ECO:0000256" key="2">
    <source>
        <dbReference type="ARBA" id="ARBA00022448"/>
    </source>
</evidence>
<evidence type="ECO:0000259" key="7">
    <source>
        <dbReference type="PROSITE" id="PS50850"/>
    </source>
</evidence>
<dbReference type="InterPro" id="IPR036259">
    <property type="entry name" value="MFS_trans_sf"/>
</dbReference>
<feature type="transmembrane region" description="Helical" evidence="6">
    <location>
        <begin position="195"/>
        <end position="213"/>
    </location>
</feature>
<dbReference type="CDD" id="cd17321">
    <property type="entry name" value="MFS_MMR_MDR_like"/>
    <property type="match status" value="1"/>
</dbReference>
<dbReference type="Gene3D" id="1.20.1720.10">
    <property type="entry name" value="Multidrug resistance protein D"/>
    <property type="match status" value="1"/>
</dbReference>
<feature type="transmembrane region" description="Helical" evidence="6">
    <location>
        <begin position="324"/>
        <end position="342"/>
    </location>
</feature>
<feature type="domain" description="Major facilitator superfamily (MFS) profile" evidence="7">
    <location>
        <begin position="10"/>
        <end position="436"/>
    </location>
</feature>
<evidence type="ECO:0000256" key="5">
    <source>
        <dbReference type="ARBA" id="ARBA00023136"/>
    </source>
</evidence>
<feature type="transmembrane region" description="Helical" evidence="6">
    <location>
        <begin position="7"/>
        <end position="25"/>
    </location>
</feature>
<evidence type="ECO:0000313" key="9">
    <source>
        <dbReference type="Proteomes" id="UP000808914"/>
    </source>
</evidence>
<evidence type="ECO:0000256" key="3">
    <source>
        <dbReference type="ARBA" id="ARBA00022692"/>
    </source>
</evidence>